<reference evidence="3 4" key="1">
    <citation type="submission" date="2016-10" db="EMBL/GenBank/DDBJ databases">
        <authorList>
            <person name="Varghese N."/>
            <person name="Submissions S."/>
        </authorList>
    </citation>
    <scope>NUCLEOTIDE SEQUENCE [LARGE SCALE GENOMIC DNA]</scope>
    <source>
        <strain evidence="3 4">DSM 22022</strain>
    </source>
</reference>
<keyword evidence="1" id="KW-0472">Membrane</keyword>
<accession>A0A1G5ELV3</accession>
<feature type="transmembrane region" description="Helical" evidence="1">
    <location>
        <begin position="75"/>
        <end position="94"/>
    </location>
</feature>
<evidence type="ECO:0000313" key="4">
    <source>
        <dbReference type="Proteomes" id="UP000199588"/>
    </source>
</evidence>
<gene>
    <name evidence="3" type="ORF">SAMN02910354_02091</name>
</gene>
<evidence type="ECO:0000259" key="2">
    <source>
        <dbReference type="Pfam" id="PF03733"/>
    </source>
</evidence>
<sequence length="151" mass="16939">MALILNILNFALGGFATTLGWLIATIISAVLVVTLPYSRGCWEITKMSLMPFGNDIIHVKYLEPRSSLSNSLGSVLNVLWFVLFGWWLCLLHILTGITQCLTLIGIPTGLAHFKLARISLFPVGQRVVPKEMAQLVYRHQAEREFENQRNA</sequence>
<evidence type="ECO:0000256" key="1">
    <source>
        <dbReference type="PIRNR" id="PIRNR028777"/>
    </source>
</evidence>
<keyword evidence="1" id="KW-1003">Cell membrane</keyword>
<feature type="transmembrane region" description="Helical" evidence="1">
    <location>
        <begin position="12"/>
        <end position="37"/>
    </location>
</feature>
<dbReference type="PANTHER" id="PTHR42903">
    <property type="entry name" value="INNER MEMBRANE PROTEIN YCCF"/>
    <property type="match status" value="1"/>
</dbReference>
<protein>
    <recommendedName>
        <fullName evidence="1">Inner membrane protein YccF</fullName>
    </recommendedName>
</protein>
<dbReference type="InterPro" id="IPR052937">
    <property type="entry name" value="Inner_membrane_protein"/>
</dbReference>
<dbReference type="InterPro" id="IPR005185">
    <property type="entry name" value="YccF"/>
</dbReference>
<dbReference type="Proteomes" id="UP000199588">
    <property type="component" value="Unassembled WGS sequence"/>
</dbReference>
<dbReference type="NCBIfam" id="NF008739">
    <property type="entry name" value="PRK11770.1-1"/>
    <property type="match status" value="1"/>
</dbReference>
<feature type="domain" description="Inner membrane component" evidence="2">
    <location>
        <begin position="4"/>
        <end position="54"/>
    </location>
</feature>
<name>A0A1G5ELV3_9PAST</name>
<dbReference type="RefSeq" id="WP_090656793.1">
    <property type="nucleotide sequence ID" value="NZ_CP015031.1"/>
</dbReference>
<keyword evidence="1" id="KW-0997">Cell inner membrane</keyword>
<proteinExistence type="predicted"/>
<feature type="domain" description="Inner membrane component" evidence="2">
    <location>
        <begin position="75"/>
        <end position="125"/>
    </location>
</feature>
<comment type="caution">
    <text evidence="3">The sequence shown here is derived from an EMBL/GenBank/DDBJ whole genome shotgun (WGS) entry which is preliminary data.</text>
</comment>
<evidence type="ECO:0000313" key="3">
    <source>
        <dbReference type="EMBL" id="SCY27946.1"/>
    </source>
</evidence>
<comment type="subcellular location">
    <subcellularLocation>
        <location evidence="1">Cell inner membrane</location>
        <topology evidence="1">Multi-pass membrane protein</topology>
    </subcellularLocation>
</comment>
<dbReference type="Pfam" id="PF03733">
    <property type="entry name" value="YccF"/>
    <property type="match status" value="2"/>
</dbReference>
<dbReference type="PANTHER" id="PTHR42903:SF1">
    <property type="entry name" value="INNER MEMBRANE PROTEIN YCCF"/>
    <property type="match status" value="1"/>
</dbReference>
<dbReference type="InterPro" id="IPR031308">
    <property type="entry name" value="UCP028777"/>
</dbReference>
<keyword evidence="4" id="KW-1185">Reference proteome</keyword>
<dbReference type="EMBL" id="FMUQ01000024">
    <property type="protein sequence ID" value="SCY27946.1"/>
    <property type="molecule type" value="Genomic_DNA"/>
</dbReference>
<organism evidence="3 4">
    <name type="scientific">Basfia succiniciproducens</name>
    <dbReference type="NCBI Taxonomy" id="653940"/>
    <lineage>
        <taxon>Bacteria</taxon>
        <taxon>Pseudomonadati</taxon>
        <taxon>Pseudomonadota</taxon>
        <taxon>Gammaproteobacteria</taxon>
        <taxon>Pasteurellales</taxon>
        <taxon>Pasteurellaceae</taxon>
        <taxon>Basfia</taxon>
    </lineage>
</organism>
<dbReference type="PIRSF" id="PIRSF028777">
    <property type="entry name" value="UCP028777"/>
    <property type="match status" value="1"/>
</dbReference>
<keyword evidence="1" id="KW-0812">Transmembrane</keyword>
<keyword evidence="1" id="KW-1133">Transmembrane helix</keyword>